<evidence type="ECO:0000256" key="1">
    <source>
        <dbReference type="ARBA" id="ARBA00022737"/>
    </source>
</evidence>
<sequence length="204" mass="22231">MEVEQELETRLRQLLAEDASQGFRSLHARLKQEPAFAELPLRKVQTSLQQLRQTCAGPGENLWTAASDGDIARVEELITLDGFAPSSQDENGYTPVMAAASWGHAQLLSQLLAREPLSVHVADSDGDTALHHVAQATELEAEHIQPVLQLLLAAKADVALRNAEGKTCIDCCATMPEEGEEEQEPEINLTFLKVLEELGVKVAS</sequence>
<proteinExistence type="predicted"/>
<dbReference type="InterPro" id="IPR002110">
    <property type="entry name" value="Ankyrin_rpt"/>
</dbReference>
<evidence type="ECO:0000256" key="3">
    <source>
        <dbReference type="PROSITE-ProRule" id="PRU00023"/>
    </source>
</evidence>
<dbReference type="Gene3D" id="1.25.40.20">
    <property type="entry name" value="Ankyrin repeat-containing domain"/>
    <property type="match status" value="1"/>
</dbReference>
<dbReference type="InterPro" id="IPR036770">
    <property type="entry name" value="Ankyrin_rpt-contain_sf"/>
</dbReference>
<reference evidence="4" key="1">
    <citation type="submission" date="2023-08" db="EMBL/GenBank/DDBJ databases">
        <authorList>
            <person name="Chen Y."/>
            <person name="Shah S."/>
            <person name="Dougan E. K."/>
            <person name="Thang M."/>
            <person name="Chan C."/>
        </authorList>
    </citation>
    <scope>NUCLEOTIDE SEQUENCE</scope>
</reference>
<dbReference type="Proteomes" id="UP001178507">
    <property type="component" value="Unassembled WGS sequence"/>
</dbReference>
<dbReference type="PROSITE" id="PS50088">
    <property type="entry name" value="ANK_REPEAT"/>
    <property type="match status" value="1"/>
</dbReference>
<dbReference type="SMART" id="SM00248">
    <property type="entry name" value="ANK"/>
    <property type="match status" value="3"/>
</dbReference>
<name>A0AA36NBF7_9DINO</name>
<keyword evidence="1" id="KW-0677">Repeat</keyword>
<evidence type="ECO:0000313" key="4">
    <source>
        <dbReference type="EMBL" id="CAJ1396218.1"/>
    </source>
</evidence>
<evidence type="ECO:0000256" key="2">
    <source>
        <dbReference type="ARBA" id="ARBA00023043"/>
    </source>
</evidence>
<comment type="caution">
    <text evidence="4">The sequence shown here is derived from an EMBL/GenBank/DDBJ whole genome shotgun (WGS) entry which is preliminary data.</text>
</comment>
<keyword evidence="2 3" id="KW-0040">ANK repeat</keyword>
<accession>A0AA36NBF7</accession>
<dbReference type="InterPro" id="IPR050776">
    <property type="entry name" value="Ank_Repeat/CDKN_Inhibitor"/>
</dbReference>
<dbReference type="PANTHER" id="PTHR24201">
    <property type="entry name" value="ANK_REP_REGION DOMAIN-CONTAINING PROTEIN"/>
    <property type="match status" value="1"/>
</dbReference>
<feature type="repeat" description="ANK" evidence="3">
    <location>
        <begin position="125"/>
        <end position="163"/>
    </location>
</feature>
<protein>
    <submittedName>
        <fullName evidence="4">Uncharacterized protein</fullName>
    </submittedName>
</protein>
<organism evidence="4 5">
    <name type="scientific">Effrenium voratum</name>
    <dbReference type="NCBI Taxonomy" id="2562239"/>
    <lineage>
        <taxon>Eukaryota</taxon>
        <taxon>Sar</taxon>
        <taxon>Alveolata</taxon>
        <taxon>Dinophyceae</taxon>
        <taxon>Suessiales</taxon>
        <taxon>Symbiodiniaceae</taxon>
        <taxon>Effrenium</taxon>
    </lineage>
</organism>
<keyword evidence="5" id="KW-1185">Reference proteome</keyword>
<dbReference type="Pfam" id="PF12796">
    <property type="entry name" value="Ank_2"/>
    <property type="match status" value="1"/>
</dbReference>
<gene>
    <name evidence="4" type="ORF">EVOR1521_LOCUS20489</name>
</gene>
<dbReference type="EMBL" id="CAUJNA010003222">
    <property type="protein sequence ID" value="CAJ1396218.1"/>
    <property type="molecule type" value="Genomic_DNA"/>
</dbReference>
<dbReference type="AlphaFoldDB" id="A0AA36NBF7"/>
<evidence type="ECO:0000313" key="5">
    <source>
        <dbReference type="Proteomes" id="UP001178507"/>
    </source>
</evidence>
<dbReference type="SUPFAM" id="SSF48403">
    <property type="entry name" value="Ankyrin repeat"/>
    <property type="match status" value="1"/>
</dbReference>